<proteinExistence type="predicted"/>
<evidence type="ECO:0000313" key="2">
    <source>
        <dbReference type="Proteomes" id="UP000694428"/>
    </source>
</evidence>
<dbReference type="Proteomes" id="UP000694428">
    <property type="component" value="Unplaced"/>
</dbReference>
<protein>
    <submittedName>
        <fullName evidence="1">Uncharacterized protein</fullName>
    </submittedName>
</protein>
<dbReference type="AlphaFoldDB" id="A0A8C9FU20"/>
<reference evidence="1" key="1">
    <citation type="submission" date="2025-08" db="UniProtKB">
        <authorList>
            <consortium name="Ensembl"/>
        </authorList>
    </citation>
    <scope>IDENTIFICATION</scope>
</reference>
<accession>A0A8C9FU20</accession>
<organism evidence="1 2">
    <name type="scientific">Pavo cristatus</name>
    <name type="common">Indian peafowl</name>
    <name type="synonym">Blue peafowl</name>
    <dbReference type="NCBI Taxonomy" id="9049"/>
    <lineage>
        <taxon>Eukaryota</taxon>
        <taxon>Metazoa</taxon>
        <taxon>Chordata</taxon>
        <taxon>Craniata</taxon>
        <taxon>Vertebrata</taxon>
        <taxon>Euteleostomi</taxon>
        <taxon>Archelosauria</taxon>
        <taxon>Archosauria</taxon>
        <taxon>Dinosauria</taxon>
        <taxon>Saurischia</taxon>
        <taxon>Theropoda</taxon>
        <taxon>Coelurosauria</taxon>
        <taxon>Aves</taxon>
        <taxon>Neognathae</taxon>
        <taxon>Galloanserae</taxon>
        <taxon>Galliformes</taxon>
        <taxon>Phasianidae</taxon>
        <taxon>Phasianinae</taxon>
        <taxon>Pavo</taxon>
    </lineage>
</organism>
<sequence length="149" mass="16002">MEAVTLKLAAHPDPLHHMRAWPGVGSKLGAGPRPGAGPRLGVGPRLGAGPEPHYGNDTEQAQGTSLPLFNRLCLIFPIVHLFSLFWSKPAMDSPGSSALWPCHLMCWNTTLGEAAPTKRKQDNEQEGGSWLPAGKQPCTNPSCRVTCCR</sequence>
<reference evidence="1" key="2">
    <citation type="submission" date="2025-09" db="UniProtKB">
        <authorList>
            <consortium name="Ensembl"/>
        </authorList>
    </citation>
    <scope>IDENTIFICATION</scope>
</reference>
<evidence type="ECO:0000313" key="1">
    <source>
        <dbReference type="Ensembl" id="ENSPSTP00000021103.1"/>
    </source>
</evidence>
<dbReference type="Ensembl" id="ENSPSTT00000022144.1">
    <property type="protein sequence ID" value="ENSPSTP00000021103.1"/>
    <property type="gene ID" value="ENSPSTG00000015363.1"/>
</dbReference>
<keyword evidence="2" id="KW-1185">Reference proteome</keyword>
<name>A0A8C9FU20_PAVCR</name>